<dbReference type="InterPro" id="IPR036388">
    <property type="entry name" value="WH-like_DNA-bd_sf"/>
</dbReference>
<evidence type="ECO:0000313" key="4">
    <source>
        <dbReference type="EMBL" id="MEJ8675161.1"/>
    </source>
</evidence>
<reference evidence="4 5" key="1">
    <citation type="submission" date="2023-12" db="EMBL/GenBank/DDBJ databases">
        <title>Evaluation and characterization of a potential secondary metabolite violacein from indigenous Chromobacterium amazonense SAM215.</title>
        <authorList>
            <person name="Tarafdar M.R."/>
            <person name="Abedin S.M."/>
            <person name="Atiqua A."/>
            <person name="Saha A."/>
            <person name="Khan S.N."/>
        </authorList>
    </citation>
    <scope>NUCLEOTIDE SEQUENCE [LARGE SCALE GENOMIC DNA]</scope>
    <source>
        <strain evidence="4 5">SAM215</strain>
    </source>
</reference>
<comment type="caution">
    <text evidence="4">The sequence shown here is derived from an EMBL/GenBank/DDBJ whole genome shotgun (WGS) entry which is preliminary data.</text>
</comment>
<keyword evidence="5" id="KW-1185">Reference proteome</keyword>
<dbReference type="InterPro" id="IPR001867">
    <property type="entry name" value="OmpR/PhoB-type_DNA-bd"/>
</dbReference>
<proteinExistence type="predicted"/>
<evidence type="ECO:0000256" key="1">
    <source>
        <dbReference type="ARBA" id="ARBA00023125"/>
    </source>
</evidence>
<dbReference type="InterPro" id="IPR016032">
    <property type="entry name" value="Sig_transdc_resp-reg_C-effctor"/>
</dbReference>
<feature type="domain" description="OmpR/PhoB-type" evidence="3">
    <location>
        <begin position="23"/>
        <end position="95"/>
    </location>
</feature>
<dbReference type="SUPFAM" id="SSF46894">
    <property type="entry name" value="C-terminal effector domain of the bipartite response regulators"/>
    <property type="match status" value="1"/>
</dbReference>
<evidence type="ECO:0000256" key="2">
    <source>
        <dbReference type="SAM" id="Phobius"/>
    </source>
</evidence>
<protein>
    <recommendedName>
        <fullName evidence="3">OmpR/PhoB-type domain-containing protein</fullName>
    </recommendedName>
</protein>
<dbReference type="RefSeq" id="WP_146131738.1">
    <property type="nucleotide sequence ID" value="NZ_JAFCYX010000012.1"/>
</dbReference>
<organism evidence="4 5">
    <name type="scientific">Chromobacterium amazonense</name>
    <dbReference type="NCBI Taxonomy" id="1382803"/>
    <lineage>
        <taxon>Bacteria</taxon>
        <taxon>Pseudomonadati</taxon>
        <taxon>Pseudomonadota</taxon>
        <taxon>Betaproteobacteria</taxon>
        <taxon>Neisseriales</taxon>
        <taxon>Chromobacteriaceae</taxon>
        <taxon>Chromobacterium</taxon>
    </lineage>
</organism>
<dbReference type="Gene3D" id="1.10.10.10">
    <property type="entry name" value="Winged helix-like DNA-binding domain superfamily/Winged helix DNA-binding domain"/>
    <property type="match status" value="1"/>
</dbReference>
<feature type="transmembrane region" description="Helical" evidence="2">
    <location>
        <begin position="161"/>
        <end position="182"/>
    </location>
</feature>
<keyword evidence="2" id="KW-0472">Membrane</keyword>
<keyword evidence="2" id="KW-0812">Transmembrane</keyword>
<evidence type="ECO:0000313" key="5">
    <source>
        <dbReference type="Proteomes" id="UP001224516"/>
    </source>
</evidence>
<accession>A0ABU8V3L0</accession>
<keyword evidence="2" id="KW-1133">Transmembrane helix</keyword>
<dbReference type="EMBL" id="JAVFJF020000018">
    <property type="protein sequence ID" value="MEJ8675161.1"/>
    <property type="molecule type" value="Genomic_DNA"/>
</dbReference>
<name>A0ABU8V3L0_9NEIS</name>
<dbReference type="Proteomes" id="UP001224516">
    <property type="component" value="Unassembled WGS sequence"/>
</dbReference>
<gene>
    <name evidence="4" type="ORF">QCL97_010535</name>
</gene>
<keyword evidence="1" id="KW-0238">DNA-binding</keyword>
<evidence type="ECO:0000259" key="3">
    <source>
        <dbReference type="SMART" id="SM00862"/>
    </source>
</evidence>
<dbReference type="SMART" id="SM00862">
    <property type="entry name" value="Trans_reg_C"/>
    <property type="match status" value="1"/>
</dbReference>
<sequence length="247" mass="27959">MKWIIEHHILYDYTEGVLEAPDGRKVDLKYNENVLLSKLVSGFFDKHVLMEAVWGKLIVTDSSYHKLIFELRAQFERIGLDPKLIKTVPRRGCMFVGVCEPSGEDSQEDTKRVSDVGAEAEATAHLAVSDLEQNVDSSLDVSLLKDRSKNILLTERRARDFLFFILVAFLGLASGWLISDFLPSLYINKIKKDNGLIYVVGLLYKDVPKLPGSSGDVFYIKNRKGTSIYYCDKHDGSDLNCKNQISF</sequence>